<organism evidence="2 3">
    <name type="scientific">Flammeovirga pacifica</name>
    <dbReference type="NCBI Taxonomy" id="915059"/>
    <lineage>
        <taxon>Bacteria</taxon>
        <taxon>Pseudomonadati</taxon>
        <taxon>Bacteroidota</taxon>
        <taxon>Cytophagia</taxon>
        <taxon>Cytophagales</taxon>
        <taxon>Flammeovirgaceae</taxon>
        <taxon>Flammeovirga</taxon>
    </lineage>
</organism>
<protein>
    <recommendedName>
        <fullName evidence="4">Tetratricopeptide repeat protein</fullName>
    </recommendedName>
</protein>
<dbReference type="SUPFAM" id="SSF48452">
    <property type="entry name" value="TPR-like"/>
    <property type="match status" value="1"/>
</dbReference>
<feature type="region of interest" description="Disordered" evidence="1">
    <location>
        <begin position="318"/>
        <end position="346"/>
    </location>
</feature>
<dbReference type="InterPro" id="IPR011990">
    <property type="entry name" value="TPR-like_helical_dom_sf"/>
</dbReference>
<name>A0A1S1YWQ6_FLAPC</name>
<sequence length="346" mass="40941">MNELTPFAFSFRTYNEKRKRNFLIPKLGNVNEQGITLNNELITYHDILRINYYKGYLVITFVNYPLVGKTTSEWIIQKNNCLVISSDMIKDIKLAFDIFQTRNAKKKRICGHCDNPIDWDNQLETQYQYCEECNSISDKHGLLISNGEEFDICPETGYYDRLRKRKQYQYYYWKKKFYWKTTSSYGGDNLGIEFFHKNFLKNFMFFIGVPGTFMEWYKANEGHHPDFTELAEANFSSRCGEIKEAADLYTKMQMRLPYFPALHYNLAITYLHANNLNLAKRYFQKSLEGCSNYYPTIKILKYLAEKEKLNPELLQTFNTTSQNTSTGESGNHEEQFTDEDDPYDDE</sequence>
<feature type="compositionally biased region" description="Acidic residues" evidence="1">
    <location>
        <begin position="336"/>
        <end position="346"/>
    </location>
</feature>
<dbReference type="OrthoDB" id="975771at2"/>
<evidence type="ECO:0000256" key="1">
    <source>
        <dbReference type="SAM" id="MobiDB-lite"/>
    </source>
</evidence>
<evidence type="ECO:0008006" key="4">
    <source>
        <dbReference type="Google" id="ProtNLM"/>
    </source>
</evidence>
<dbReference type="AlphaFoldDB" id="A0A1S1YWQ6"/>
<evidence type="ECO:0000313" key="2">
    <source>
        <dbReference type="EMBL" id="OHX65450.1"/>
    </source>
</evidence>
<gene>
    <name evidence="2" type="ORF">NH26_03350</name>
</gene>
<dbReference type="Proteomes" id="UP000179797">
    <property type="component" value="Unassembled WGS sequence"/>
</dbReference>
<evidence type="ECO:0000313" key="3">
    <source>
        <dbReference type="Proteomes" id="UP000179797"/>
    </source>
</evidence>
<accession>A0A1S1YWQ6</accession>
<dbReference type="Gene3D" id="1.25.40.10">
    <property type="entry name" value="Tetratricopeptide repeat domain"/>
    <property type="match status" value="1"/>
</dbReference>
<reference evidence="2 3" key="1">
    <citation type="journal article" date="2012" name="Int. J. Syst. Evol. Microbiol.">
        <title>Flammeovirga pacifica sp. nov., isolated from deep-sea sediment.</title>
        <authorList>
            <person name="Xu H."/>
            <person name="Fu Y."/>
            <person name="Yang N."/>
            <person name="Ding Z."/>
            <person name="Lai Q."/>
            <person name="Zeng R."/>
        </authorList>
    </citation>
    <scope>NUCLEOTIDE SEQUENCE [LARGE SCALE GENOMIC DNA]</scope>
    <source>
        <strain evidence="3">DSM 24597 / LMG 26175 / WPAGA1</strain>
    </source>
</reference>
<comment type="caution">
    <text evidence="2">The sequence shown here is derived from an EMBL/GenBank/DDBJ whole genome shotgun (WGS) entry which is preliminary data.</text>
</comment>
<dbReference type="RefSeq" id="WP_044225429.1">
    <property type="nucleotide sequence ID" value="NZ_JRYR02000001.1"/>
</dbReference>
<dbReference type="EMBL" id="JRYR02000001">
    <property type="protein sequence ID" value="OHX65450.1"/>
    <property type="molecule type" value="Genomic_DNA"/>
</dbReference>
<keyword evidence="3" id="KW-1185">Reference proteome</keyword>
<proteinExistence type="predicted"/>